<comment type="caution">
    <text evidence="1">The sequence shown here is derived from an EMBL/GenBank/DDBJ whole genome shotgun (WGS) entry which is preliminary data.</text>
</comment>
<gene>
    <name evidence="1" type="ORF">HGRIS_001080</name>
</gene>
<proteinExistence type="predicted"/>
<evidence type="ECO:0000313" key="2">
    <source>
        <dbReference type="Proteomes" id="UP001556367"/>
    </source>
</evidence>
<dbReference type="EMBL" id="JASNQZ010000005">
    <property type="protein sequence ID" value="KAL0957266.1"/>
    <property type="molecule type" value="Genomic_DNA"/>
</dbReference>
<organism evidence="1 2">
    <name type="scientific">Hohenbuehelia grisea</name>
    <dbReference type="NCBI Taxonomy" id="104357"/>
    <lineage>
        <taxon>Eukaryota</taxon>
        <taxon>Fungi</taxon>
        <taxon>Dikarya</taxon>
        <taxon>Basidiomycota</taxon>
        <taxon>Agaricomycotina</taxon>
        <taxon>Agaricomycetes</taxon>
        <taxon>Agaricomycetidae</taxon>
        <taxon>Agaricales</taxon>
        <taxon>Pleurotineae</taxon>
        <taxon>Pleurotaceae</taxon>
        <taxon>Hohenbuehelia</taxon>
    </lineage>
</organism>
<protein>
    <submittedName>
        <fullName evidence="1">Uncharacterized protein</fullName>
    </submittedName>
</protein>
<evidence type="ECO:0000313" key="1">
    <source>
        <dbReference type="EMBL" id="KAL0957266.1"/>
    </source>
</evidence>
<accession>A0ABR3JQD1</accession>
<dbReference type="Proteomes" id="UP001556367">
    <property type="component" value="Unassembled WGS sequence"/>
</dbReference>
<sequence>MIRLPEDPPLCLAPILPITVRAIKIERKPLPFCLGINLFSVQTEPRRASEELRKPVSSSTINGLY</sequence>
<keyword evidence="2" id="KW-1185">Reference proteome</keyword>
<reference evidence="2" key="1">
    <citation type="submission" date="2024-06" db="EMBL/GenBank/DDBJ databases">
        <title>Multi-omics analyses provide insights into the biosynthesis of the anticancer antibiotic pleurotin in Hohenbuehelia grisea.</title>
        <authorList>
            <person name="Weaver J.A."/>
            <person name="Alberti F."/>
        </authorList>
    </citation>
    <scope>NUCLEOTIDE SEQUENCE [LARGE SCALE GENOMIC DNA]</scope>
    <source>
        <strain evidence="2">T-177</strain>
    </source>
</reference>
<name>A0ABR3JQD1_9AGAR</name>